<evidence type="ECO:0000313" key="3">
    <source>
        <dbReference type="Proteomes" id="UP000015102"/>
    </source>
</evidence>
<name>T1GXV6_MEGSC</name>
<dbReference type="Proteomes" id="UP000015102">
    <property type="component" value="Unassembled WGS sequence"/>
</dbReference>
<dbReference type="Pfam" id="PF06350">
    <property type="entry name" value="HSL_N"/>
    <property type="match status" value="1"/>
</dbReference>
<dbReference type="HOGENOM" id="CLU_1232547_0_0_1"/>
<dbReference type="GO" id="GO:0019433">
    <property type="term" value="P:triglyceride catabolic process"/>
    <property type="evidence" value="ECO:0007669"/>
    <property type="project" value="TreeGrafter"/>
</dbReference>
<dbReference type="OMA" id="YRRHETS"/>
<dbReference type="GO" id="GO:0004806">
    <property type="term" value="F:triacylglycerol lipase activity"/>
    <property type="evidence" value="ECO:0007669"/>
    <property type="project" value="TreeGrafter"/>
</dbReference>
<reference evidence="2" key="2">
    <citation type="submission" date="2015-06" db="UniProtKB">
        <authorList>
            <consortium name="EnsemblMetazoa"/>
        </authorList>
    </citation>
    <scope>IDENTIFICATION</scope>
</reference>
<dbReference type="GO" id="GO:0005829">
    <property type="term" value="C:cytosol"/>
    <property type="evidence" value="ECO:0007669"/>
    <property type="project" value="TreeGrafter"/>
</dbReference>
<dbReference type="GO" id="GO:0008203">
    <property type="term" value="P:cholesterol metabolic process"/>
    <property type="evidence" value="ECO:0007669"/>
    <property type="project" value="InterPro"/>
</dbReference>
<dbReference type="PANTHER" id="PTHR23025:SF3">
    <property type="entry name" value="HORMONE-SENSITIVE LIPASE"/>
    <property type="match status" value="1"/>
</dbReference>
<evidence type="ECO:0000313" key="2">
    <source>
        <dbReference type="EnsemblMetazoa" id="MESCA008667-PA"/>
    </source>
</evidence>
<dbReference type="InterPro" id="IPR010468">
    <property type="entry name" value="HSL_N"/>
</dbReference>
<dbReference type="EMBL" id="CAQQ02180362">
    <property type="status" value="NOT_ANNOTATED_CDS"/>
    <property type="molecule type" value="Genomic_DNA"/>
</dbReference>
<dbReference type="GO" id="GO:0004771">
    <property type="term" value="F:sterol ester esterase activity"/>
    <property type="evidence" value="ECO:0007669"/>
    <property type="project" value="TreeGrafter"/>
</dbReference>
<feature type="domain" description="Hormone-sensitive lipase N-terminal" evidence="1">
    <location>
        <begin position="1"/>
        <end position="184"/>
    </location>
</feature>
<dbReference type="AlphaFoldDB" id="T1GXV6"/>
<dbReference type="EnsemblMetazoa" id="MESCA008667-RA">
    <property type="protein sequence ID" value="MESCA008667-PA"/>
    <property type="gene ID" value="MESCA008667"/>
</dbReference>
<proteinExistence type="predicted"/>
<accession>T1GXV6</accession>
<dbReference type="STRING" id="36166.T1GXV6"/>
<evidence type="ECO:0000259" key="1">
    <source>
        <dbReference type="Pfam" id="PF06350"/>
    </source>
</evidence>
<keyword evidence="3" id="KW-1185">Reference proteome</keyword>
<reference evidence="3" key="1">
    <citation type="submission" date="2013-02" db="EMBL/GenBank/DDBJ databases">
        <authorList>
            <person name="Hughes D."/>
        </authorList>
    </citation>
    <scope>NUCLEOTIDE SEQUENCE</scope>
    <source>
        <strain>Durham</strain>
        <strain evidence="3">NC isolate 2 -- Noor lab</strain>
    </source>
</reference>
<protein>
    <recommendedName>
        <fullName evidence="1">Hormone-sensitive lipase N-terminal domain-containing protein</fullName>
    </recommendedName>
</protein>
<organism evidence="2 3">
    <name type="scientific">Megaselia scalaris</name>
    <name type="common">Humpbacked fly</name>
    <name type="synonym">Phora scalaris</name>
    <dbReference type="NCBI Taxonomy" id="36166"/>
    <lineage>
        <taxon>Eukaryota</taxon>
        <taxon>Metazoa</taxon>
        <taxon>Ecdysozoa</taxon>
        <taxon>Arthropoda</taxon>
        <taxon>Hexapoda</taxon>
        <taxon>Insecta</taxon>
        <taxon>Pterygota</taxon>
        <taxon>Neoptera</taxon>
        <taxon>Endopterygota</taxon>
        <taxon>Diptera</taxon>
        <taxon>Brachycera</taxon>
        <taxon>Muscomorpha</taxon>
        <taxon>Platypezoidea</taxon>
        <taxon>Phoridae</taxon>
        <taxon>Megaseliini</taxon>
        <taxon>Megaselia</taxon>
    </lineage>
</organism>
<sequence length="225" mass="25515">EWSKEGELFSEHPAEELFEKGDTINQYCFYGRSLGFQYSDSMRHILKFISIGMASFSESYYSENSGTIAKTTKSLWSSGKYLWNPELRAKRIVNISQNASIDFCKSFWFLAESELMQAIPSLVGSSLKVNKVIQIPCERIFLAKISNDSGDSKETEIEIPPPKSHVGLNPIAVRLLSTCKRDGMIGESSRWRRMKEPSDSLIFSKEAMEGSKQCILRLKELLSTN</sequence>
<dbReference type="PANTHER" id="PTHR23025">
    <property type="entry name" value="TRIACYLGLYCEROL LIPASE"/>
    <property type="match status" value="1"/>
</dbReference>
<dbReference type="EMBL" id="CAQQ02180363">
    <property type="status" value="NOT_ANNOTATED_CDS"/>
    <property type="molecule type" value="Genomic_DNA"/>
</dbReference>